<keyword evidence="5 7" id="KW-1133">Transmembrane helix</keyword>
<dbReference type="Proteomes" id="UP000199600">
    <property type="component" value="Unassembled WGS sequence"/>
</dbReference>
<evidence type="ECO:0000259" key="9">
    <source>
        <dbReference type="Pfam" id="PF12704"/>
    </source>
</evidence>
<dbReference type="InterPro" id="IPR003838">
    <property type="entry name" value="ABC3_permease_C"/>
</dbReference>
<dbReference type="PANTHER" id="PTHR30489:SF0">
    <property type="entry name" value="LIPOPROTEIN-RELEASING SYSTEM TRANSMEMBRANE PROTEIN LOLE"/>
    <property type="match status" value="1"/>
</dbReference>
<feature type="transmembrane region" description="Helical" evidence="7">
    <location>
        <begin position="324"/>
        <end position="347"/>
    </location>
</feature>
<dbReference type="Pfam" id="PF02687">
    <property type="entry name" value="FtsX"/>
    <property type="match status" value="1"/>
</dbReference>
<evidence type="ECO:0000313" key="10">
    <source>
        <dbReference type="EMBL" id="SBT08078.1"/>
    </source>
</evidence>
<proteinExistence type="inferred from homology"/>
<feature type="transmembrane region" description="Helical" evidence="7">
    <location>
        <begin position="367"/>
        <end position="391"/>
    </location>
</feature>
<evidence type="ECO:0000256" key="5">
    <source>
        <dbReference type="ARBA" id="ARBA00022989"/>
    </source>
</evidence>
<dbReference type="GO" id="GO:0044874">
    <property type="term" value="P:lipoprotein localization to outer membrane"/>
    <property type="evidence" value="ECO:0007669"/>
    <property type="project" value="TreeGrafter"/>
</dbReference>
<dbReference type="GO" id="GO:0098797">
    <property type="term" value="C:plasma membrane protein complex"/>
    <property type="evidence" value="ECO:0007669"/>
    <property type="project" value="TreeGrafter"/>
</dbReference>
<evidence type="ECO:0000256" key="4">
    <source>
        <dbReference type="ARBA" id="ARBA00022692"/>
    </source>
</evidence>
<name>A0A1A8XVR7_9RHOO</name>
<dbReference type="InterPro" id="IPR025857">
    <property type="entry name" value="MacB_PCD"/>
</dbReference>
<feature type="domain" description="ABC3 transporter permease C-terminal" evidence="8">
    <location>
        <begin position="278"/>
        <end position="400"/>
    </location>
</feature>
<dbReference type="Pfam" id="PF12704">
    <property type="entry name" value="MacB_PCD"/>
    <property type="match status" value="1"/>
</dbReference>
<keyword evidence="4 7" id="KW-0812">Transmembrane</keyword>
<protein>
    <submittedName>
        <fullName evidence="10">LolE permease component of an ABC-transporter system</fullName>
    </submittedName>
</protein>
<keyword evidence="6 7" id="KW-0472">Membrane</keyword>
<dbReference type="PANTHER" id="PTHR30489">
    <property type="entry name" value="LIPOPROTEIN-RELEASING SYSTEM TRANSMEMBRANE PROTEIN LOLE"/>
    <property type="match status" value="1"/>
</dbReference>
<accession>A0A1A8XVR7</accession>
<comment type="subcellular location">
    <subcellularLocation>
        <location evidence="1">Cell membrane</location>
        <topology evidence="1">Multi-pass membrane protein</topology>
    </subcellularLocation>
</comment>
<comment type="similarity">
    <text evidence="2">Belongs to the ABC-4 integral membrane protein family. LolC/E subfamily.</text>
</comment>
<dbReference type="EMBL" id="FLQY01000174">
    <property type="protein sequence ID" value="SBT08078.1"/>
    <property type="molecule type" value="Genomic_DNA"/>
</dbReference>
<reference evidence="10 11" key="1">
    <citation type="submission" date="2016-06" db="EMBL/GenBank/DDBJ databases">
        <authorList>
            <person name="Kjaerup R.B."/>
            <person name="Dalgaard T.S."/>
            <person name="Juul-Madsen H.R."/>
        </authorList>
    </citation>
    <scope>NUCLEOTIDE SEQUENCE [LARGE SCALE GENOMIC DNA]</scope>
    <source>
        <strain evidence="10">2</strain>
    </source>
</reference>
<evidence type="ECO:0000259" key="8">
    <source>
        <dbReference type="Pfam" id="PF02687"/>
    </source>
</evidence>
<sequence length="409" mass="44479">MSFVWSEYLTALRNVTRQYRRSLFGIAAVAFGVVALLLAAGFIEWIFWATREGTIQGGLGHVQVMRAGYLDEGHADPWRFLMPQSSAQQEAIEKFSGVRVMAPRLAFNGLVSHGDTTVSFVGEGVNPEKELEVSRTLLITSGQNLSSDAPKGVLLGRGLADNLGVKVGDMVVLMTNTPSGSLNALEFTVRGLFTTVSKAYDDSALRIPLPMTQKLLRISGVHRWILVLDDTQLTARATRDLREGFRDTGLDFVPWYQLADFYNKLVALLSNQLGGVKLIIAVIIVLSISNTMMMNVLERTSEIGTRLAMGSTTRQILRQFIYEGLTIGLIGGTLGLTLGGLLASLISYIGIPMPPPPGMSQGYSGEILITGTLAINAFMLALGTTLLASIYPAWKASRLEIVDALRHSR</sequence>
<organism evidence="10 11">
    <name type="scientific">Candidatus Propionivibrio aalborgensis</name>
    <dbReference type="NCBI Taxonomy" id="1860101"/>
    <lineage>
        <taxon>Bacteria</taxon>
        <taxon>Pseudomonadati</taxon>
        <taxon>Pseudomonadota</taxon>
        <taxon>Betaproteobacteria</taxon>
        <taxon>Rhodocyclales</taxon>
        <taxon>Rhodocyclaceae</taxon>
        <taxon>Propionivibrio</taxon>
    </lineage>
</organism>
<feature type="transmembrane region" description="Helical" evidence="7">
    <location>
        <begin position="23"/>
        <end position="48"/>
    </location>
</feature>
<evidence type="ECO:0000313" key="11">
    <source>
        <dbReference type="Proteomes" id="UP000199600"/>
    </source>
</evidence>
<evidence type="ECO:0000256" key="7">
    <source>
        <dbReference type="SAM" id="Phobius"/>
    </source>
</evidence>
<evidence type="ECO:0000256" key="3">
    <source>
        <dbReference type="ARBA" id="ARBA00022475"/>
    </source>
</evidence>
<keyword evidence="3" id="KW-1003">Cell membrane</keyword>
<dbReference type="InterPro" id="IPR051447">
    <property type="entry name" value="Lipoprotein-release_system"/>
</dbReference>
<evidence type="ECO:0000256" key="6">
    <source>
        <dbReference type="ARBA" id="ARBA00023136"/>
    </source>
</evidence>
<dbReference type="AlphaFoldDB" id="A0A1A8XVR7"/>
<feature type="transmembrane region" description="Helical" evidence="7">
    <location>
        <begin position="278"/>
        <end position="297"/>
    </location>
</feature>
<gene>
    <name evidence="10" type="ORF">PROAA_2550008</name>
</gene>
<keyword evidence="11" id="KW-1185">Reference proteome</keyword>
<evidence type="ECO:0000256" key="1">
    <source>
        <dbReference type="ARBA" id="ARBA00004651"/>
    </source>
</evidence>
<dbReference type="RefSeq" id="WP_186411102.1">
    <property type="nucleotide sequence ID" value="NZ_FLQY01000174.1"/>
</dbReference>
<feature type="domain" description="MacB-like periplasmic core" evidence="9">
    <location>
        <begin position="26"/>
        <end position="242"/>
    </location>
</feature>
<evidence type="ECO:0000256" key="2">
    <source>
        <dbReference type="ARBA" id="ARBA00005236"/>
    </source>
</evidence>